<accession>A0ABX9SEX1</accession>
<protein>
    <submittedName>
        <fullName evidence="1">Uncharacterized protein</fullName>
    </submittedName>
</protein>
<comment type="caution">
    <text evidence="1">The sequence shown here is derived from an EMBL/GenBank/DDBJ whole genome shotgun (WGS) entry which is preliminary data.</text>
</comment>
<sequence>MAPRIATGQRVKAAGFGIKLGPSWGFGPGLPLGAAALLPP</sequence>
<name>A0ABX9SEX1_PARPN</name>
<gene>
    <name evidence="1" type="ORF">BDE18_0724</name>
</gene>
<dbReference type="Proteomes" id="UP000273626">
    <property type="component" value="Unassembled WGS sequence"/>
</dbReference>
<keyword evidence="2" id="KW-1185">Reference proteome</keyword>
<reference evidence="1" key="1">
    <citation type="submission" date="2018-10" db="EMBL/GenBank/DDBJ databases">
        <title>Genomic Encyclopedia of Archaeal and Bacterial Type Strains, Phase II (KMG-II): from individual species to whole genera.</title>
        <authorList>
            <person name="Goeker M."/>
        </authorList>
    </citation>
    <scope>NUCLEOTIDE SEQUENCE [LARGE SCALE GENOMIC DNA]</scope>
    <source>
        <strain evidence="1">DSM 2944</strain>
    </source>
</reference>
<proteinExistence type="predicted"/>
<evidence type="ECO:0000313" key="1">
    <source>
        <dbReference type="EMBL" id="RKS51476.1"/>
    </source>
</evidence>
<evidence type="ECO:0000313" key="2">
    <source>
        <dbReference type="Proteomes" id="UP000273626"/>
    </source>
</evidence>
<dbReference type="EMBL" id="RBLI01000001">
    <property type="protein sequence ID" value="RKS51476.1"/>
    <property type="molecule type" value="Genomic_DNA"/>
</dbReference>
<organism evidence="1 2">
    <name type="scientific">Paracoccus pantotrophus</name>
    <name type="common">Thiosphaera pantotropha</name>
    <dbReference type="NCBI Taxonomy" id="82367"/>
    <lineage>
        <taxon>Bacteria</taxon>
        <taxon>Pseudomonadati</taxon>
        <taxon>Pseudomonadota</taxon>
        <taxon>Alphaproteobacteria</taxon>
        <taxon>Rhodobacterales</taxon>
        <taxon>Paracoccaceae</taxon>
        <taxon>Paracoccus</taxon>
    </lineage>
</organism>